<organism evidence="2 3">
    <name type="scientific">Varroa destructor</name>
    <name type="common">Honeybee mite</name>
    <dbReference type="NCBI Taxonomy" id="109461"/>
    <lineage>
        <taxon>Eukaryota</taxon>
        <taxon>Metazoa</taxon>
        <taxon>Ecdysozoa</taxon>
        <taxon>Arthropoda</taxon>
        <taxon>Chelicerata</taxon>
        <taxon>Arachnida</taxon>
        <taxon>Acari</taxon>
        <taxon>Parasitiformes</taxon>
        <taxon>Mesostigmata</taxon>
        <taxon>Gamasina</taxon>
        <taxon>Dermanyssoidea</taxon>
        <taxon>Varroidae</taxon>
        <taxon>Varroa</taxon>
    </lineage>
</organism>
<dbReference type="EnsemblMetazoa" id="XM_022808697">
    <property type="protein sequence ID" value="XP_022664432"/>
    <property type="gene ID" value="LOC111251755"/>
</dbReference>
<dbReference type="AlphaFoldDB" id="A0A7M7KE54"/>
<dbReference type="InParanoid" id="A0A7M7KE54"/>
<proteinExistence type="predicted"/>
<keyword evidence="1" id="KW-0472">Membrane</keyword>
<keyword evidence="3" id="KW-1185">Reference proteome</keyword>
<evidence type="ECO:0000313" key="2">
    <source>
        <dbReference type="EnsemblMetazoa" id="XP_022664431"/>
    </source>
</evidence>
<dbReference type="GeneID" id="111251755"/>
<reference evidence="2" key="1">
    <citation type="submission" date="2021-01" db="UniProtKB">
        <authorList>
            <consortium name="EnsemblMetazoa"/>
        </authorList>
    </citation>
    <scope>IDENTIFICATION</scope>
</reference>
<dbReference type="RefSeq" id="XP_022664432.1">
    <property type="nucleotide sequence ID" value="XM_022808697.1"/>
</dbReference>
<keyword evidence="1" id="KW-0812">Transmembrane</keyword>
<name>A0A7M7KE54_VARDE</name>
<dbReference type="KEGG" id="vde:111251755"/>
<sequence length="104" mass="10649">MLICDTVDKRAENLIAIGGYDGGVVQSSKTLVVLAALLAVMFAGHIGYGGHKLGYAGYGLGHGHSVGRSFSYGSKTSHGHGYGVGYGKIDGYGHGLSYGVGHYG</sequence>
<dbReference type="Proteomes" id="UP000594260">
    <property type="component" value="Unplaced"/>
</dbReference>
<evidence type="ECO:0000256" key="1">
    <source>
        <dbReference type="SAM" id="Phobius"/>
    </source>
</evidence>
<feature type="transmembrane region" description="Helical" evidence="1">
    <location>
        <begin position="30"/>
        <end position="48"/>
    </location>
</feature>
<dbReference type="EnsemblMetazoa" id="XM_022808696">
    <property type="protein sequence ID" value="XP_022664431"/>
    <property type="gene ID" value="LOC111251755"/>
</dbReference>
<protein>
    <submittedName>
        <fullName evidence="2">Uncharacterized protein</fullName>
    </submittedName>
</protein>
<dbReference type="RefSeq" id="XP_022664431.1">
    <property type="nucleotide sequence ID" value="XM_022808696.1"/>
</dbReference>
<keyword evidence="1" id="KW-1133">Transmembrane helix</keyword>
<accession>A0A7M7KE54</accession>
<evidence type="ECO:0000313" key="3">
    <source>
        <dbReference type="Proteomes" id="UP000594260"/>
    </source>
</evidence>